<reference evidence="2" key="1">
    <citation type="submission" date="2016-05" db="EMBL/GenBank/DDBJ databases">
        <title>Comparative genomics of biotechnologically important yeasts.</title>
        <authorList>
            <consortium name="DOE Joint Genome Institute"/>
            <person name="Riley R."/>
            <person name="Haridas S."/>
            <person name="Wolfe K.H."/>
            <person name="Lopes M.R."/>
            <person name="Hittinger C.T."/>
            <person name="Goker M."/>
            <person name="Salamov A."/>
            <person name="Wisecaver J."/>
            <person name="Long T.M."/>
            <person name="Aerts A.L."/>
            <person name="Barry K."/>
            <person name="Choi C."/>
            <person name="Clum A."/>
            <person name="Coughlan A.Y."/>
            <person name="Deshpande S."/>
            <person name="Douglass A.P."/>
            <person name="Hanson S.J."/>
            <person name="Klenk H.-P."/>
            <person name="Labutti K."/>
            <person name="Lapidus A."/>
            <person name="Lindquist E."/>
            <person name="Lipzen A."/>
            <person name="Meier-Kolthoff J.P."/>
            <person name="Ohm R.A."/>
            <person name="Otillar R.P."/>
            <person name="Pangilinan J."/>
            <person name="Peng Y."/>
            <person name="Rokas A."/>
            <person name="Rosa C.A."/>
            <person name="Scheuner C."/>
            <person name="Sibirny A.A."/>
            <person name="Slot J.C."/>
            <person name="Stielow J.B."/>
            <person name="Sun H."/>
            <person name="Kurtzman C.P."/>
            <person name="Blackwell M."/>
            <person name="Grigoriev I.V."/>
            <person name="Jeffries T.W."/>
        </authorList>
    </citation>
    <scope>NUCLEOTIDE SEQUENCE [LARGE SCALE GENOMIC DNA]</scope>
    <source>
        <strain evidence="2">NRRL Y-17324</strain>
    </source>
</reference>
<organism evidence="1 2">
    <name type="scientific">Suhomyces tanzawaensis NRRL Y-17324</name>
    <dbReference type="NCBI Taxonomy" id="984487"/>
    <lineage>
        <taxon>Eukaryota</taxon>
        <taxon>Fungi</taxon>
        <taxon>Dikarya</taxon>
        <taxon>Ascomycota</taxon>
        <taxon>Saccharomycotina</taxon>
        <taxon>Pichiomycetes</taxon>
        <taxon>Debaryomycetaceae</taxon>
        <taxon>Suhomyces</taxon>
    </lineage>
</organism>
<dbReference type="AlphaFoldDB" id="A0A1E4SID7"/>
<accession>A0A1E4SID7</accession>
<dbReference type="GeneID" id="30985820"/>
<dbReference type="Proteomes" id="UP000094285">
    <property type="component" value="Unassembled WGS sequence"/>
</dbReference>
<keyword evidence="2" id="KW-1185">Reference proteome</keyword>
<evidence type="ECO:0000313" key="1">
    <source>
        <dbReference type="EMBL" id="ODV79276.1"/>
    </source>
</evidence>
<protein>
    <submittedName>
        <fullName evidence="1">Uncharacterized protein</fullName>
    </submittedName>
</protein>
<gene>
    <name evidence="1" type="ORF">CANTADRAFT_90365</name>
</gene>
<sequence>MTGNVVVSTIIYTTCILYDVLDDIAQFLRAGYSLRPHLSLLNSTNVAIGTGHVISLTITS</sequence>
<dbReference type="EMBL" id="KV453912">
    <property type="protein sequence ID" value="ODV79276.1"/>
    <property type="molecule type" value="Genomic_DNA"/>
</dbReference>
<name>A0A1E4SID7_9ASCO</name>
<evidence type="ECO:0000313" key="2">
    <source>
        <dbReference type="Proteomes" id="UP000094285"/>
    </source>
</evidence>
<dbReference type="RefSeq" id="XP_020064398.1">
    <property type="nucleotide sequence ID" value="XM_020211684.1"/>
</dbReference>
<proteinExistence type="predicted"/>